<dbReference type="GO" id="GO:0016757">
    <property type="term" value="F:glycosyltransferase activity"/>
    <property type="evidence" value="ECO:0007669"/>
    <property type="project" value="UniProtKB-KW"/>
</dbReference>
<keyword evidence="2" id="KW-0808">Transferase</keyword>
<reference evidence="2" key="1">
    <citation type="submission" date="2023-08" db="EMBL/GenBank/DDBJ databases">
        <title>Complete genome sequence of Sinorhizobium chiapanecum ITTG S70 isolated from Acaciella angustissima nodules in Chiapas-Mexico.</title>
        <authorList>
            <person name="Rincon-Rosales R."/>
            <person name="Rogel M.A."/>
            <person name="Rincon-Medina C.I."/>
            <person name="Guerrero G."/>
            <person name="Manzano-Gomez L.A."/>
            <person name="Lopez-Lopez A."/>
            <person name="Rincon Molina F.A."/>
            <person name="Martinez-Romero E."/>
        </authorList>
    </citation>
    <scope>NUCLEOTIDE SEQUENCE</scope>
    <source>
        <strain evidence="2">ITTG S70</strain>
        <plasmid evidence="2">pSchITTGS70d</plasmid>
    </source>
</reference>
<dbReference type="Pfam" id="PF13439">
    <property type="entry name" value="Glyco_transf_4"/>
    <property type="match status" value="1"/>
</dbReference>
<keyword evidence="3" id="KW-1185">Reference proteome</keyword>
<dbReference type="EMBL" id="CP133152">
    <property type="protein sequence ID" value="WVT06965.1"/>
    <property type="molecule type" value="Genomic_DNA"/>
</dbReference>
<dbReference type="SUPFAM" id="SSF53756">
    <property type="entry name" value="UDP-Glycosyltransferase/glycogen phosphorylase"/>
    <property type="match status" value="1"/>
</dbReference>
<dbReference type="PANTHER" id="PTHR12526">
    <property type="entry name" value="GLYCOSYLTRANSFERASE"/>
    <property type="match status" value="1"/>
</dbReference>
<accession>A0ABZ2BHL3</accession>
<feature type="domain" description="Glycosyltransferase subfamily 4-like N-terminal" evidence="1">
    <location>
        <begin position="19"/>
        <end position="121"/>
    </location>
</feature>
<dbReference type="Gene3D" id="3.40.50.2000">
    <property type="entry name" value="Glycogen Phosphorylase B"/>
    <property type="match status" value="2"/>
</dbReference>
<keyword evidence="2" id="KW-0614">Plasmid</keyword>
<protein>
    <submittedName>
        <fullName evidence="2">Glycosyltransferase family 4 protein</fullName>
        <ecNumber evidence="2">2.4.-.-</ecNumber>
    </submittedName>
</protein>
<organism evidence="2 3">
    <name type="scientific">Sinorhizobium chiapasense</name>
    <dbReference type="NCBI Taxonomy" id="501572"/>
    <lineage>
        <taxon>Bacteria</taxon>
        <taxon>Pseudomonadati</taxon>
        <taxon>Pseudomonadota</taxon>
        <taxon>Alphaproteobacteria</taxon>
        <taxon>Hyphomicrobiales</taxon>
        <taxon>Rhizobiaceae</taxon>
        <taxon>Sinorhizobium/Ensifer group</taxon>
        <taxon>Sinorhizobium</taxon>
    </lineage>
</organism>
<dbReference type="Pfam" id="PF13692">
    <property type="entry name" value="Glyco_trans_1_4"/>
    <property type="match status" value="1"/>
</dbReference>
<dbReference type="CDD" id="cd03801">
    <property type="entry name" value="GT4_PimA-like"/>
    <property type="match status" value="1"/>
</dbReference>
<sequence length="414" mass="45319">MSAVSTRRRVLVQLNSAGIGGTEFNAVDLAAGVVEHGYDSILVAPKDTFRPGPSLLEVAKERGFDIELFDRPQSTFEGARTMRHLADKHRVDVVHVYGSWSQRPAYWGPCFLGLRPLVMTIYEMKVNADTAGAGMELIIGTGYLLDGIQGRRGGVHLISPPVDLERDTPNAVDDAPFLARYRIRNDLPRVVIVSRLDNDLKALSVELAMRACSQLADTGVQLIIVGRGNAEDRLLAMASAINAARGRPIVHMVGPLADPRPAYACADIVVGMGGSAARGLAFGKPLIVAGEFGWFKTFAPDTEAALFRNSFWSDVISPQPVADLVQALEALLCSPEKRINLGRRGRIFAAQNFGLKQMSAKLAQVYSRALETYGPRHWLSDIPLELGFLGRRFTSRRGYRPLMLHSPPVQSRHL</sequence>
<dbReference type="Proteomes" id="UP001432360">
    <property type="component" value="Plasmid pSchITTGS70d"/>
</dbReference>
<gene>
    <name evidence="2" type="ORF">RB548_29750</name>
</gene>
<evidence type="ECO:0000313" key="2">
    <source>
        <dbReference type="EMBL" id="WVT06965.1"/>
    </source>
</evidence>
<dbReference type="InterPro" id="IPR028098">
    <property type="entry name" value="Glyco_trans_4-like_N"/>
</dbReference>
<dbReference type="RefSeq" id="WP_331375988.1">
    <property type="nucleotide sequence ID" value="NZ_CP133152.1"/>
</dbReference>
<evidence type="ECO:0000313" key="3">
    <source>
        <dbReference type="Proteomes" id="UP001432360"/>
    </source>
</evidence>
<proteinExistence type="predicted"/>
<dbReference type="EC" id="2.4.-.-" evidence="2"/>
<keyword evidence="2" id="KW-0328">Glycosyltransferase</keyword>
<geneLocation type="plasmid" evidence="2 3">
    <name>pSchITTGS70d</name>
</geneLocation>
<name>A0ABZ2BHL3_9HYPH</name>
<evidence type="ECO:0000259" key="1">
    <source>
        <dbReference type="Pfam" id="PF13439"/>
    </source>
</evidence>